<evidence type="ECO:0000313" key="5">
    <source>
        <dbReference type="Proteomes" id="UP000001106"/>
    </source>
</evidence>
<dbReference type="Proteomes" id="UP000001106">
    <property type="component" value="Chromosome"/>
</dbReference>
<reference evidence="4" key="1">
    <citation type="submission" date="2007-06" db="EMBL/GenBank/DDBJ databases">
        <title>Complete sequence of Methanococcus aeolicus Nankai-3.</title>
        <authorList>
            <consortium name="US DOE Joint Genome Institute"/>
            <person name="Copeland A."/>
            <person name="Lucas S."/>
            <person name="Lapidus A."/>
            <person name="Barry K."/>
            <person name="Glavina del Rio T."/>
            <person name="Dalin E."/>
            <person name="Tice H."/>
            <person name="Pitluck S."/>
            <person name="Chain P."/>
            <person name="Malfatti S."/>
            <person name="Shin M."/>
            <person name="Vergez L."/>
            <person name="Schmutz J."/>
            <person name="Larimer F."/>
            <person name="Land M."/>
            <person name="Hauser L."/>
            <person name="Kyrpides N."/>
            <person name="Lykidis A."/>
            <person name="Sieprawska-Lupa M."/>
            <person name="Whitman W.B."/>
            <person name="Richardson P."/>
        </authorList>
    </citation>
    <scope>NUCLEOTIDE SEQUENCE [LARGE SCALE GENOMIC DNA]</scope>
    <source>
        <strain evidence="4">Nankai-3</strain>
    </source>
</reference>
<protein>
    <submittedName>
        <fullName evidence="4">Glutaredoxin</fullName>
    </submittedName>
</protein>
<evidence type="ECO:0000313" key="4">
    <source>
        <dbReference type="EMBL" id="ABR55917.1"/>
    </source>
</evidence>
<dbReference type="EMBL" id="CP000743">
    <property type="protein sequence ID" value="ABR55917.1"/>
    <property type="molecule type" value="Genomic_DNA"/>
</dbReference>
<dbReference type="RefSeq" id="WP_011973049.1">
    <property type="nucleotide sequence ID" value="NC_009635.1"/>
</dbReference>
<comment type="similarity">
    <text evidence="1">Belongs to the glutaredoxin family.</text>
</comment>
<keyword evidence="5" id="KW-1185">Reference proteome</keyword>
<dbReference type="PANTHER" id="PTHR37170:SF1">
    <property type="entry name" value="GLUTAREDOXIN-LIKE PROTEIN"/>
    <property type="match status" value="1"/>
</dbReference>
<dbReference type="PROSITE" id="PS51352">
    <property type="entry name" value="THIOREDOXIN_2"/>
    <property type="match status" value="1"/>
</dbReference>
<dbReference type="InterPro" id="IPR013766">
    <property type="entry name" value="Thioredoxin_domain"/>
</dbReference>
<dbReference type="eggNOG" id="arCOG01218">
    <property type="taxonomic scope" value="Archaea"/>
</dbReference>
<dbReference type="KEGG" id="mae:Maeo_0329"/>
<accession>A6UTU5</accession>
<keyword evidence="2" id="KW-0249">Electron transport</keyword>
<feature type="domain" description="Thioredoxin" evidence="3">
    <location>
        <begin position="1"/>
        <end position="84"/>
    </location>
</feature>
<dbReference type="Pfam" id="PF13192">
    <property type="entry name" value="Thioredoxin_3"/>
    <property type="match status" value="1"/>
</dbReference>
<proteinExistence type="inferred from homology"/>
<organism evidence="4 5">
    <name type="scientific">Methanococcus aeolicus (strain ATCC BAA-1280 / DSM 17508 / OCM 812 / Nankai-3)</name>
    <dbReference type="NCBI Taxonomy" id="419665"/>
    <lineage>
        <taxon>Archaea</taxon>
        <taxon>Methanobacteriati</taxon>
        <taxon>Methanobacteriota</taxon>
        <taxon>Methanomada group</taxon>
        <taxon>Methanococci</taxon>
        <taxon>Methanococcales</taxon>
        <taxon>Methanococcaceae</taxon>
        <taxon>Methanococcus</taxon>
    </lineage>
</organism>
<dbReference type="HOGENOM" id="CLU_090389_20_2_2"/>
<evidence type="ECO:0000259" key="3">
    <source>
        <dbReference type="PROSITE" id="PS51352"/>
    </source>
</evidence>
<dbReference type="SUPFAM" id="SSF52833">
    <property type="entry name" value="Thioredoxin-like"/>
    <property type="match status" value="1"/>
</dbReference>
<dbReference type="PROSITE" id="PS51354">
    <property type="entry name" value="GLUTAREDOXIN_2"/>
    <property type="match status" value="1"/>
</dbReference>
<dbReference type="Gene3D" id="3.40.30.10">
    <property type="entry name" value="Glutaredoxin"/>
    <property type="match status" value="1"/>
</dbReference>
<gene>
    <name evidence="4" type="ordered locus">Maeo_0329</name>
</gene>
<dbReference type="GeneID" id="5327411"/>
<dbReference type="InterPro" id="IPR036249">
    <property type="entry name" value="Thioredoxin-like_sf"/>
</dbReference>
<dbReference type="STRING" id="419665.Maeo_0329"/>
<evidence type="ECO:0000256" key="1">
    <source>
        <dbReference type="ARBA" id="ARBA00007787"/>
    </source>
</evidence>
<evidence type="ECO:0000256" key="2">
    <source>
        <dbReference type="ARBA" id="ARBA00022982"/>
    </source>
</evidence>
<dbReference type="PANTHER" id="PTHR37170">
    <property type="entry name" value="GLUTAREDOXIN-RELATED"/>
    <property type="match status" value="1"/>
</dbReference>
<dbReference type="InterPro" id="IPR012336">
    <property type="entry name" value="Thioredoxin-like_fold"/>
</dbReference>
<name>A6UTU5_META3</name>
<dbReference type="AlphaFoldDB" id="A6UTU5"/>
<keyword evidence="2" id="KW-0813">Transport</keyword>
<sequence>MLVEVITSPQCPHCPTAKKVVEEVVKKVSCDDIEVKYIDVTEDPGTVEKYNIMTVPTIVINGEIAFLGAPSIEQLENYLRENLSR</sequence>
<dbReference type="OrthoDB" id="35385at2157"/>